<dbReference type="AlphaFoldDB" id="A0A448TC74"/>
<evidence type="ECO:0000259" key="1">
    <source>
        <dbReference type="Pfam" id="PF13480"/>
    </source>
</evidence>
<gene>
    <name evidence="2" type="ORF">NCTC13193_05879</name>
</gene>
<dbReference type="Pfam" id="PF13480">
    <property type="entry name" value="Acetyltransf_6"/>
    <property type="match status" value="1"/>
</dbReference>
<evidence type="ECO:0000313" key="3">
    <source>
        <dbReference type="Proteomes" id="UP000270487"/>
    </source>
</evidence>
<feature type="domain" description="BioF2-like acetyltransferase" evidence="1">
    <location>
        <begin position="182"/>
        <end position="313"/>
    </location>
</feature>
<dbReference type="InterPro" id="IPR016181">
    <property type="entry name" value="Acyl_CoA_acyltransferase"/>
</dbReference>
<reference evidence="2 3" key="1">
    <citation type="submission" date="2018-12" db="EMBL/GenBank/DDBJ databases">
        <authorList>
            <consortium name="Pathogen Informatics"/>
        </authorList>
    </citation>
    <scope>NUCLEOTIDE SEQUENCE [LARGE SCALE GENOMIC DNA]</scope>
    <source>
        <strain evidence="2 3">NCTC13193</strain>
    </source>
</reference>
<sequence length="359" mass="41662">MEQVNQWQRLQVTLLQQPGMIANLQTSMTEYQQDGFWIPATVNDYVPGNCYVVSPLALIVDYARDEIIKIDNGALRALCNGLTLLLKWPLVLARVDRLQVLNNQCLSTNMTSSHWQTLDTDALRQQALQRYPQHALMVRSLNVQQTPELLAQLSQQGWLPIVSRQVYCLDDPIRWWGKINARRDDKLLHQMGWEFKRLSADDPEQMLCAERLYNQLYLEKYSRQNVQFTAGYLSQASQLGVLQLYGLFHQQQMVGVLGVVQLEQTVTVPIVGYRTELPASLALYRRLIAFALRYAMDRKLFLNLSSGAPDFKRVRGCQPVIEYSMVYVRHLNVYQRGVWALISWLSRKVYQPLLRHYQL</sequence>
<accession>A0A448TC74</accession>
<protein>
    <recommendedName>
        <fullName evidence="1">BioF2-like acetyltransferase domain-containing protein</fullName>
    </recommendedName>
</protein>
<dbReference type="InterPro" id="IPR038740">
    <property type="entry name" value="BioF2-like_GNAT_dom"/>
</dbReference>
<proteinExistence type="predicted"/>
<dbReference type="SUPFAM" id="SSF55729">
    <property type="entry name" value="Acyl-CoA N-acyltransferases (Nat)"/>
    <property type="match status" value="1"/>
</dbReference>
<dbReference type="Proteomes" id="UP000270487">
    <property type="component" value="Chromosome"/>
</dbReference>
<evidence type="ECO:0000313" key="2">
    <source>
        <dbReference type="EMBL" id="VEI77539.1"/>
    </source>
</evidence>
<dbReference type="EMBL" id="LR134492">
    <property type="protein sequence ID" value="VEI77539.1"/>
    <property type="molecule type" value="Genomic_DNA"/>
</dbReference>
<organism evidence="2 3">
    <name type="scientific">Serratia fonticola</name>
    <dbReference type="NCBI Taxonomy" id="47917"/>
    <lineage>
        <taxon>Bacteria</taxon>
        <taxon>Pseudomonadati</taxon>
        <taxon>Pseudomonadota</taxon>
        <taxon>Gammaproteobacteria</taxon>
        <taxon>Enterobacterales</taxon>
        <taxon>Yersiniaceae</taxon>
        <taxon>Serratia</taxon>
    </lineage>
</organism>
<name>A0A448TC74_SERFO</name>